<evidence type="ECO:0000313" key="1">
    <source>
        <dbReference type="EMBL" id="DAD96009.1"/>
    </source>
</evidence>
<proteinExistence type="predicted"/>
<reference evidence="1" key="1">
    <citation type="journal article" date="2021" name="Proc. Natl. Acad. Sci. U.S.A.">
        <title>A Catalog of Tens of Thousands of Viruses from Human Metagenomes Reveals Hidden Associations with Chronic Diseases.</title>
        <authorList>
            <person name="Tisza M.J."/>
            <person name="Buck C.B."/>
        </authorList>
    </citation>
    <scope>NUCLEOTIDE SEQUENCE</scope>
    <source>
        <strain evidence="1">CtSGm32</strain>
    </source>
</reference>
<accession>A0A8S5NMS4</accession>
<organism evidence="1">
    <name type="scientific">Myoviridae sp. ctSGm32</name>
    <dbReference type="NCBI Taxonomy" id="2826653"/>
    <lineage>
        <taxon>Viruses</taxon>
        <taxon>Duplodnaviria</taxon>
        <taxon>Heunggongvirae</taxon>
        <taxon>Uroviricota</taxon>
        <taxon>Caudoviricetes</taxon>
    </lineage>
</organism>
<name>A0A8S5NMS4_9CAUD</name>
<dbReference type="EMBL" id="BK015207">
    <property type="protein sequence ID" value="DAD96009.1"/>
    <property type="molecule type" value="Genomic_DNA"/>
</dbReference>
<protein>
    <submittedName>
        <fullName evidence="1">Recombination enhancement, RecA-dependent nuclease</fullName>
    </submittedName>
</protein>
<sequence>MSIDYSTFAFPKGSPKIKKKVQIKNKTNKLAYKEKKRESILTDNMERCYICGSKKCDIHEIFGGCRRQKSIEHKLVIPVCRHDHSNIRNFENWLHKTAQKKFEETHTREEFIKEFGKSFI</sequence>